<organism evidence="1">
    <name type="scientific">marine sediment metagenome</name>
    <dbReference type="NCBI Taxonomy" id="412755"/>
    <lineage>
        <taxon>unclassified sequences</taxon>
        <taxon>metagenomes</taxon>
        <taxon>ecological metagenomes</taxon>
    </lineage>
</organism>
<dbReference type="EMBL" id="BARU01031780">
    <property type="protein sequence ID" value="GAH63674.1"/>
    <property type="molecule type" value="Genomic_DNA"/>
</dbReference>
<protein>
    <submittedName>
        <fullName evidence="1">Uncharacterized protein</fullName>
    </submittedName>
</protein>
<dbReference type="AlphaFoldDB" id="X1IC32"/>
<evidence type="ECO:0000313" key="1">
    <source>
        <dbReference type="EMBL" id="GAH63674.1"/>
    </source>
</evidence>
<feature type="non-terminal residue" evidence="1">
    <location>
        <position position="1"/>
    </location>
</feature>
<accession>X1IC32</accession>
<reference evidence="1" key="1">
    <citation type="journal article" date="2014" name="Front. Microbiol.">
        <title>High frequency of phylogenetically diverse reductive dehalogenase-homologous genes in deep subseafloor sedimentary metagenomes.</title>
        <authorList>
            <person name="Kawai M."/>
            <person name="Futagami T."/>
            <person name="Toyoda A."/>
            <person name="Takaki Y."/>
            <person name="Nishi S."/>
            <person name="Hori S."/>
            <person name="Arai W."/>
            <person name="Tsubouchi T."/>
            <person name="Morono Y."/>
            <person name="Uchiyama I."/>
            <person name="Ito T."/>
            <person name="Fujiyama A."/>
            <person name="Inagaki F."/>
            <person name="Takami H."/>
        </authorList>
    </citation>
    <scope>NUCLEOTIDE SEQUENCE</scope>
    <source>
        <strain evidence="1">Expedition CK06-06</strain>
    </source>
</reference>
<proteinExistence type="predicted"/>
<name>X1IC32_9ZZZZ</name>
<sequence>EEDTMLVRAFTNEYATNNGFYLIMKKQEKEN</sequence>
<gene>
    <name evidence="1" type="ORF">S03H2_50215</name>
</gene>
<comment type="caution">
    <text evidence="1">The sequence shown here is derived from an EMBL/GenBank/DDBJ whole genome shotgun (WGS) entry which is preliminary data.</text>
</comment>